<name>A0ABR1B7G6_POLSC</name>
<protein>
    <submittedName>
        <fullName evidence="3">Uncharacterized protein</fullName>
    </submittedName>
</protein>
<dbReference type="Proteomes" id="UP001359485">
    <property type="component" value="Unassembled WGS sequence"/>
</dbReference>
<keyword evidence="1" id="KW-0175">Coiled coil</keyword>
<accession>A0ABR1B7G6</accession>
<evidence type="ECO:0000256" key="2">
    <source>
        <dbReference type="SAM" id="MobiDB-lite"/>
    </source>
</evidence>
<dbReference type="EMBL" id="JAWJWF010000002">
    <property type="protein sequence ID" value="KAK6637538.1"/>
    <property type="molecule type" value="Genomic_DNA"/>
</dbReference>
<dbReference type="Pfam" id="PF08524">
    <property type="entry name" value="rRNA_processing"/>
    <property type="match status" value="1"/>
</dbReference>
<keyword evidence="4" id="KW-1185">Reference proteome</keyword>
<dbReference type="InterPro" id="IPR013730">
    <property type="entry name" value="Fyv7/TAP26"/>
</dbReference>
<evidence type="ECO:0000313" key="4">
    <source>
        <dbReference type="Proteomes" id="UP001359485"/>
    </source>
</evidence>
<comment type="caution">
    <text evidence="3">The sequence shown here is derived from an EMBL/GenBank/DDBJ whole genome shotgun (WGS) entry which is preliminary data.</text>
</comment>
<feature type="coiled-coil region" evidence="1">
    <location>
        <begin position="82"/>
        <end position="120"/>
    </location>
</feature>
<organism evidence="3 4">
    <name type="scientific">Polyplax serrata</name>
    <name type="common">Common mouse louse</name>
    <dbReference type="NCBI Taxonomy" id="468196"/>
    <lineage>
        <taxon>Eukaryota</taxon>
        <taxon>Metazoa</taxon>
        <taxon>Ecdysozoa</taxon>
        <taxon>Arthropoda</taxon>
        <taxon>Hexapoda</taxon>
        <taxon>Insecta</taxon>
        <taxon>Pterygota</taxon>
        <taxon>Neoptera</taxon>
        <taxon>Paraneoptera</taxon>
        <taxon>Psocodea</taxon>
        <taxon>Troctomorpha</taxon>
        <taxon>Phthiraptera</taxon>
        <taxon>Anoplura</taxon>
        <taxon>Polyplacidae</taxon>
        <taxon>Polyplax</taxon>
    </lineage>
</organism>
<feature type="compositionally biased region" description="Basic residues" evidence="2">
    <location>
        <begin position="19"/>
        <end position="28"/>
    </location>
</feature>
<feature type="region of interest" description="Disordered" evidence="2">
    <location>
        <begin position="1"/>
        <end position="28"/>
    </location>
</feature>
<evidence type="ECO:0000256" key="1">
    <source>
        <dbReference type="SAM" id="Coils"/>
    </source>
</evidence>
<evidence type="ECO:0000313" key="3">
    <source>
        <dbReference type="EMBL" id="KAK6637538.1"/>
    </source>
</evidence>
<reference evidence="3 4" key="1">
    <citation type="submission" date="2023-09" db="EMBL/GenBank/DDBJ databases">
        <title>Genomes of two closely related lineages of the louse Polyplax serrata with different host specificities.</title>
        <authorList>
            <person name="Martinu J."/>
            <person name="Tarabai H."/>
            <person name="Stefka J."/>
            <person name="Hypsa V."/>
        </authorList>
    </citation>
    <scope>NUCLEOTIDE SEQUENCE [LARGE SCALE GENOMIC DNA]</scope>
    <source>
        <strain evidence="3">98ZLc_SE</strain>
    </source>
</reference>
<feature type="compositionally biased region" description="Basic and acidic residues" evidence="2">
    <location>
        <begin position="1"/>
        <end position="18"/>
    </location>
</feature>
<gene>
    <name evidence="3" type="ORF">RUM44_007960</name>
</gene>
<proteinExistence type="predicted"/>
<sequence>MNSNGTKKDKQGSSEIRQKKIFNKKKWREQKYSSKAKVLKWENIKRKQALRQYNKQLKKSGINFKDNEDRKVDRNTNFVGALKRAQLQFDKIKQEKERKRQEKELDRQQREAALKAYKEKKAMRNEKLFQKMRNGRVSMKGRLELMLEKIQKEYGNKEE</sequence>